<dbReference type="Proteomes" id="UP000319094">
    <property type="component" value="Unassembled WGS sequence"/>
</dbReference>
<protein>
    <submittedName>
        <fullName evidence="7">Integrase/recombinase XerD</fullName>
    </submittedName>
</protein>
<dbReference type="InterPro" id="IPR013762">
    <property type="entry name" value="Integrase-like_cat_sf"/>
</dbReference>
<keyword evidence="8" id="KW-1185">Reference proteome</keyword>
<evidence type="ECO:0000313" key="8">
    <source>
        <dbReference type="Proteomes" id="UP000319094"/>
    </source>
</evidence>
<dbReference type="PROSITE" id="PS51898">
    <property type="entry name" value="TYR_RECOMBINASE"/>
    <property type="match status" value="1"/>
</dbReference>
<feature type="domain" description="Tyr recombinase" evidence="5">
    <location>
        <begin position="118"/>
        <end position="288"/>
    </location>
</feature>
<dbReference type="Pfam" id="PF00589">
    <property type="entry name" value="Phage_integrase"/>
    <property type="match status" value="1"/>
</dbReference>
<dbReference type="Gene3D" id="1.10.443.10">
    <property type="entry name" value="Intergrase catalytic core"/>
    <property type="match status" value="1"/>
</dbReference>
<dbReference type="GO" id="GO:0003677">
    <property type="term" value="F:DNA binding"/>
    <property type="evidence" value="ECO:0007669"/>
    <property type="project" value="UniProtKB-UniRule"/>
</dbReference>
<feature type="domain" description="Core-binding (CB)" evidence="6">
    <location>
        <begin position="19"/>
        <end position="97"/>
    </location>
</feature>
<dbReference type="Gene3D" id="1.10.150.130">
    <property type="match status" value="1"/>
</dbReference>
<dbReference type="GO" id="GO:0015074">
    <property type="term" value="P:DNA integration"/>
    <property type="evidence" value="ECO:0007669"/>
    <property type="project" value="InterPro"/>
</dbReference>
<dbReference type="OrthoDB" id="1822491at2"/>
<dbReference type="EMBL" id="VFON01000001">
    <property type="protein sequence ID" value="TQL42581.1"/>
    <property type="molecule type" value="Genomic_DNA"/>
</dbReference>
<evidence type="ECO:0000256" key="2">
    <source>
        <dbReference type="ARBA" id="ARBA00023125"/>
    </source>
</evidence>
<proteinExistence type="inferred from homology"/>
<dbReference type="InterPro" id="IPR011010">
    <property type="entry name" value="DNA_brk_join_enz"/>
</dbReference>
<organism evidence="7 8">
    <name type="scientific">Leucobacter komagatae</name>
    <dbReference type="NCBI Taxonomy" id="55969"/>
    <lineage>
        <taxon>Bacteria</taxon>
        <taxon>Bacillati</taxon>
        <taxon>Actinomycetota</taxon>
        <taxon>Actinomycetes</taxon>
        <taxon>Micrococcales</taxon>
        <taxon>Microbacteriaceae</taxon>
        <taxon>Leucobacter</taxon>
    </lineage>
</organism>
<dbReference type="InterPro" id="IPR002104">
    <property type="entry name" value="Integrase_catalytic"/>
</dbReference>
<evidence type="ECO:0000256" key="3">
    <source>
        <dbReference type="ARBA" id="ARBA00023172"/>
    </source>
</evidence>
<dbReference type="AlphaFoldDB" id="A0A542Y3D0"/>
<gene>
    <name evidence="7" type="ORF">FB468_0583</name>
</gene>
<dbReference type="PANTHER" id="PTHR30349:SF41">
    <property type="entry name" value="INTEGRASE_RECOMBINASE PROTEIN MJ0367-RELATED"/>
    <property type="match status" value="1"/>
</dbReference>
<dbReference type="PANTHER" id="PTHR30349">
    <property type="entry name" value="PHAGE INTEGRASE-RELATED"/>
    <property type="match status" value="1"/>
</dbReference>
<evidence type="ECO:0000259" key="6">
    <source>
        <dbReference type="PROSITE" id="PS51900"/>
    </source>
</evidence>
<dbReference type="InterPro" id="IPR044068">
    <property type="entry name" value="CB"/>
</dbReference>
<evidence type="ECO:0000313" key="7">
    <source>
        <dbReference type="EMBL" id="TQL42581.1"/>
    </source>
</evidence>
<name>A0A542Y3D0_9MICO</name>
<comment type="similarity">
    <text evidence="1">Belongs to the 'phage' integrase family.</text>
</comment>
<keyword evidence="2 4" id="KW-0238">DNA-binding</keyword>
<comment type="caution">
    <text evidence="7">The sequence shown here is derived from an EMBL/GenBank/DDBJ whole genome shotgun (WGS) entry which is preliminary data.</text>
</comment>
<dbReference type="InterPro" id="IPR010998">
    <property type="entry name" value="Integrase_recombinase_N"/>
</dbReference>
<evidence type="ECO:0000256" key="4">
    <source>
        <dbReference type="PROSITE-ProRule" id="PRU01248"/>
    </source>
</evidence>
<evidence type="ECO:0000259" key="5">
    <source>
        <dbReference type="PROSITE" id="PS51898"/>
    </source>
</evidence>
<reference evidence="7 8" key="1">
    <citation type="submission" date="2019-06" db="EMBL/GenBank/DDBJ databases">
        <title>Sequencing the genomes of 1000 actinobacteria strains.</title>
        <authorList>
            <person name="Klenk H.-P."/>
        </authorList>
    </citation>
    <scope>NUCLEOTIDE SEQUENCE [LARGE SCALE GENOMIC DNA]</scope>
    <source>
        <strain evidence="7 8">DSM 8803</strain>
    </source>
</reference>
<accession>A0A542Y3D0</accession>
<dbReference type="SUPFAM" id="SSF56349">
    <property type="entry name" value="DNA breaking-rejoining enzymes"/>
    <property type="match status" value="1"/>
</dbReference>
<dbReference type="RefSeq" id="WP_141886021.1">
    <property type="nucleotide sequence ID" value="NZ_BAAAUY010000022.1"/>
</dbReference>
<keyword evidence="3" id="KW-0233">DNA recombination</keyword>
<dbReference type="GO" id="GO:0006310">
    <property type="term" value="P:DNA recombination"/>
    <property type="evidence" value="ECO:0007669"/>
    <property type="project" value="UniProtKB-KW"/>
</dbReference>
<dbReference type="PROSITE" id="PS51900">
    <property type="entry name" value="CB"/>
    <property type="match status" value="1"/>
</dbReference>
<evidence type="ECO:0000256" key="1">
    <source>
        <dbReference type="ARBA" id="ARBA00008857"/>
    </source>
</evidence>
<sequence>MNAALGAQERAIQRWHSQGMDQDVIEDFAEYQLAARLSPNTVRNRASLLRTFVTTQGVSLLEAELRDLRRHLGRPYVTPGTARTERNALRAFFDFAHEEGYRDDNPAERLPTIHVPRPDPRPFTIEQVQAMLMSGAYRRTRAMILVGYFQGFRVSQIARVRGDDLDPLTGTVRTVAKGSKARRVPLHPVVSDLARYMPPDSWWFPARDGSDAPISGASVTNLITRAKKRAGIIDPLLTPHSLRHGFATGLVDQGVDIRTIQELMLHEDISSTQIYTRVSEARKRDAITLLPSIPIPERTVRGFAA</sequence>
<dbReference type="InterPro" id="IPR050090">
    <property type="entry name" value="Tyrosine_recombinase_XerCD"/>
</dbReference>